<dbReference type="EMBL" id="CP025791">
    <property type="protein sequence ID" value="AUP77452.1"/>
    <property type="molecule type" value="Genomic_DNA"/>
</dbReference>
<sequence length="343" mass="38586">MKYFLRTLFFIALFLGVLQSCSSGETSTETISAADKISPDLLDSIIFTASYVSDYNLINFECQDNVTIISYFLNSQGDYSLGPTIKIPFWSDESMSTSLKQIYADTGVIFTKDDFRIMYVAALGSNNNPGPGLINSRKNFIDFFEDCRFDGDIKFFPEYEPAAKVSDINYNCLGSARYYIEGLDNSFIADNIPLSSGVSAVMQALQTYNEAKNTQYTIDQLRINQVDFISPGQTESRALGGEQIINYSENCALDRPKEMNDCINFKYPFVFNRINLQTEEIIPITVTSDKDLIQNLKKGGNENLTITYPITLETLNGDDVIVTSNDELKNALDNSSFYCTDEW</sequence>
<evidence type="ECO:0000313" key="3">
    <source>
        <dbReference type="Proteomes" id="UP000235826"/>
    </source>
</evidence>
<accession>A0A2K9PK87</accession>
<reference evidence="2 3" key="1">
    <citation type="submission" date="2018-01" db="EMBL/GenBank/DDBJ databases">
        <title>Complete genome sequence of Flavivirga eckloniae ECD14 isolated from seaweed Ecklonia cava.</title>
        <authorList>
            <person name="Lee J.H."/>
            <person name="Baik K.S."/>
            <person name="Seong C.N."/>
        </authorList>
    </citation>
    <scope>NUCLEOTIDE SEQUENCE [LARGE SCALE GENOMIC DNA]</scope>
    <source>
        <strain evidence="2 3">ECD14</strain>
    </source>
</reference>
<dbReference type="AlphaFoldDB" id="A0A2K9PK87"/>
<feature type="signal peptide" evidence="1">
    <location>
        <begin position="1"/>
        <end position="22"/>
    </location>
</feature>
<protein>
    <recommendedName>
        <fullName evidence="4">Lipoprotein</fullName>
    </recommendedName>
</protein>
<keyword evidence="3" id="KW-1185">Reference proteome</keyword>
<name>A0A2K9PK87_9FLAO</name>
<keyword evidence="1" id="KW-0732">Signal</keyword>
<evidence type="ECO:0000313" key="2">
    <source>
        <dbReference type="EMBL" id="AUP77452.1"/>
    </source>
</evidence>
<dbReference type="PROSITE" id="PS51257">
    <property type="entry name" value="PROKAR_LIPOPROTEIN"/>
    <property type="match status" value="1"/>
</dbReference>
<proteinExistence type="predicted"/>
<dbReference type="Proteomes" id="UP000235826">
    <property type="component" value="Chromosome"/>
</dbReference>
<evidence type="ECO:0000256" key="1">
    <source>
        <dbReference type="SAM" id="SignalP"/>
    </source>
</evidence>
<dbReference type="OrthoDB" id="1439745at2"/>
<dbReference type="KEGG" id="fek:C1H87_01435"/>
<dbReference type="RefSeq" id="WP_102754112.1">
    <property type="nucleotide sequence ID" value="NZ_CP025791.1"/>
</dbReference>
<evidence type="ECO:0008006" key="4">
    <source>
        <dbReference type="Google" id="ProtNLM"/>
    </source>
</evidence>
<gene>
    <name evidence="2" type="ORF">C1H87_01435</name>
</gene>
<organism evidence="2 3">
    <name type="scientific">Flavivirga eckloniae</name>
    <dbReference type="NCBI Taxonomy" id="1803846"/>
    <lineage>
        <taxon>Bacteria</taxon>
        <taxon>Pseudomonadati</taxon>
        <taxon>Bacteroidota</taxon>
        <taxon>Flavobacteriia</taxon>
        <taxon>Flavobacteriales</taxon>
        <taxon>Flavobacteriaceae</taxon>
        <taxon>Flavivirga</taxon>
    </lineage>
</organism>
<feature type="chain" id="PRO_5014798064" description="Lipoprotein" evidence="1">
    <location>
        <begin position="23"/>
        <end position="343"/>
    </location>
</feature>